<evidence type="ECO:0000313" key="2">
    <source>
        <dbReference type="Proteomes" id="UP000053424"/>
    </source>
</evidence>
<gene>
    <name evidence="1" type="ORF">M413DRAFT_352237</name>
</gene>
<proteinExistence type="predicted"/>
<dbReference type="Proteomes" id="UP000053424">
    <property type="component" value="Unassembled WGS sequence"/>
</dbReference>
<reference evidence="2" key="2">
    <citation type="submission" date="2015-01" db="EMBL/GenBank/DDBJ databases">
        <title>Evolutionary Origins and Diversification of the Mycorrhizal Mutualists.</title>
        <authorList>
            <consortium name="DOE Joint Genome Institute"/>
            <consortium name="Mycorrhizal Genomics Consortium"/>
            <person name="Kohler A."/>
            <person name="Kuo A."/>
            <person name="Nagy L.G."/>
            <person name="Floudas D."/>
            <person name="Copeland A."/>
            <person name="Barry K.W."/>
            <person name="Cichocki N."/>
            <person name="Veneault-Fourrey C."/>
            <person name="LaButti K."/>
            <person name="Lindquist E.A."/>
            <person name="Lipzen A."/>
            <person name="Lundell T."/>
            <person name="Morin E."/>
            <person name="Murat C."/>
            <person name="Riley R."/>
            <person name="Ohm R."/>
            <person name="Sun H."/>
            <person name="Tunlid A."/>
            <person name="Henrissat B."/>
            <person name="Grigoriev I.V."/>
            <person name="Hibbett D.S."/>
            <person name="Martin F."/>
        </authorList>
    </citation>
    <scope>NUCLEOTIDE SEQUENCE [LARGE SCALE GENOMIC DNA]</scope>
    <source>
        <strain evidence="2">h7</strain>
    </source>
</reference>
<protein>
    <submittedName>
        <fullName evidence="1">Uncharacterized protein</fullName>
    </submittedName>
</protein>
<accession>A0A0C3C678</accession>
<dbReference type="AlphaFoldDB" id="A0A0C3C678"/>
<sequence>MSITGAIGFGRWLGGGRGRGGRRWMASVDRRIPSPALGALRGRRVGGSGIAWDTATLLGSPVIAGGRAVCALGRGRGRLGWSTFRQTTVLGGPPAIKIIRNHN</sequence>
<dbReference type="EMBL" id="KN831773">
    <property type="protein sequence ID" value="KIM44390.1"/>
    <property type="molecule type" value="Genomic_DNA"/>
</dbReference>
<evidence type="ECO:0000313" key="1">
    <source>
        <dbReference type="EMBL" id="KIM44390.1"/>
    </source>
</evidence>
<keyword evidence="2" id="KW-1185">Reference proteome</keyword>
<reference evidence="1 2" key="1">
    <citation type="submission" date="2014-04" db="EMBL/GenBank/DDBJ databases">
        <authorList>
            <consortium name="DOE Joint Genome Institute"/>
            <person name="Kuo A."/>
            <person name="Gay G."/>
            <person name="Dore J."/>
            <person name="Kohler A."/>
            <person name="Nagy L.G."/>
            <person name="Floudas D."/>
            <person name="Copeland A."/>
            <person name="Barry K.W."/>
            <person name="Cichocki N."/>
            <person name="Veneault-Fourrey C."/>
            <person name="LaButti K."/>
            <person name="Lindquist E.A."/>
            <person name="Lipzen A."/>
            <person name="Lundell T."/>
            <person name="Morin E."/>
            <person name="Murat C."/>
            <person name="Sun H."/>
            <person name="Tunlid A."/>
            <person name="Henrissat B."/>
            <person name="Grigoriev I.V."/>
            <person name="Hibbett D.S."/>
            <person name="Martin F."/>
            <person name="Nordberg H.P."/>
            <person name="Cantor M.N."/>
            <person name="Hua S.X."/>
        </authorList>
    </citation>
    <scope>NUCLEOTIDE SEQUENCE [LARGE SCALE GENOMIC DNA]</scope>
    <source>
        <strain evidence="2">h7</strain>
    </source>
</reference>
<dbReference type="HOGENOM" id="CLU_2264092_0_0_1"/>
<name>A0A0C3C678_HEBCY</name>
<organism evidence="1 2">
    <name type="scientific">Hebeloma cylindrosporum</name>
    <dbReference type="NCBI Taxonomy" id="76867"/>
    <lineage>
        <taxon>Eukaryota</taxon>
        <taxon>Fungi</taxon>
        <taxon>Dikarya</taxon>
        <taxon>Basidiomycota</taxon>
        <taxon>Agaricomycotina</taxon>
        <taxon>Agaricomycetes</taxon>
        <taxon>Agaricomycetidae</taxon>
        <taxon>Agaricales</taxon>
        <taxon>Agaricineae</taxon>
        <taxon>Hymenogastraceae</taxon>
        <taxon>Hebeloma</taxon>
    </lineage>
</organism>